<evidence type="ECO:0000256" key="7">
    <source>
        <dbReference type="ARBA" id="ARBA00023136"/>
    </source>
</evidence>
<keyword evidence="6 8" id="KW-1133">Transmembrane helix</keyword>
<reference evidence="9 10" key="1">
    <citation type="submission" date="2018-06" db="EMBL/GenBank/DDBJ databases">
        <title>Complete genome of Desulfovibrio marinus P48SEP.</title>
        <authorList>
            <person name="Crispim J.S."/>
            <person name="Vidigal P.M.P."/>
            <person name="Silva L.C.F."/>
            <person name="Araujo L.C."/>
            <person name="Laguardia C.N."/>
            <person name="Dias R.S."/>
            <person name="Sousa M.P."/>
            <person name="Paula S.O."/>
            <person name="Silva C."/>
        </authorList>
    </citation>
    <scope>NUCLEOTIDE SEQUENCE [LARGE SCALE GENOMIC DNA]</scope>
    <source>
        <strain evidence="9 10">P48SEP</strain>
    </source>
</reference>
<feature type="transmembrane region" description="Helical" evidence="8">
    <location>
        <begin position="60"/>
        <end position="82"/>
    </location>
</feature>
<dbReference type="EMBL" id="QMIF01000104">
    <property type="protein sequence ID" value="TVM28621.1"/>
    <property type="molecule type" value="Genomic_DNA"/>
</dbReference>
<dbReference type="RefSeq" id="WP_208738308.1">
    <property type="nucleotide sequence ID" value="NZ_QMIF01000104.1"/>
</dbReference>
<name>A0A6P1ZDB2_9BACT</name>
<comment type="subcellular location">
    <subcellularLocation>
        <location evidence="1">Cell membrane</location>
        <topology evidence="1">Multi-pass membrane protein</topology>
    </subcellularLocation>
</comment>
<keyword evidence="7 8" id="KW-0472">Membrane</keyword>
<evidence type="ECO:0000256" key="3">
    <source>
        <dbReference type="ARBA" id="ARBA00022448"/>
    </source>
</evidence>
<dbReference type="InterPro" id="IPR000060">
    <property type="entry name" value="BCCT_transptr"/>
</dbReference>
<proteinExistence type="inferred from homology"/>
<dbReference type="AlphaFoldDB" id="A0A6P1ZDB2"/>
<evidence type="ECO:0000256" key="4">
    <source>
        <dbReference type="ARBA" id="ARBA00022475"/>
    </source>
</evidence>
<sequence length="207" mass="23083">TSLGLGVKPVNAGLDNLLGIGQTRLIQVILIDCSTAAATWSVVNGLDKGSRRLAELKRTLAGLIALFVLIVRHTLFILNAVLEHIGYSIQNLPALSPWNETYEQNQWQHCWTIFYWAWWIAWSPFVGMFIARGSYSRTIREFLMGVMLMPTLVTFLWITIFGNTALYIEMFGVGGIAKAVQENIPTSLFVLMEDFPLSSLTSALSVV</sequence>
<evidence type="ECO:0000313" key="10">
    <source>
        <dbReference type="Proteomes" id="UP000434052"/>
    </source>
</evidence>
<dbReference type="PANTHER" id="PTHR30047">
    <property type="entry name" value="HIGH-AFFINITY CHOLINE TRANSPORT PROTEIN-RELATED"/>
    <property type="match status" value="1"/>
</dbReference>
<keyword evidence="5 8" id="KW-0812">Transmembrane</keyword>
<evidence type="ECO:0000313" key="9">
    <source>
        <dbReference type="EMBL" id="TVM28621.1"/>
    </source>
</evidence>
<organism evidence="9 10">
    <name type="scientific">Oceanidesulfovibrio marinus</name>
    <dbReference type="NCBI Taxonomy" id="370038"/>
    <lineage>
        <taxon>Bacteria</taxon>
        <taxon>Pseudomonadati</taxon>
        <taxon>Thermodesulfobacteriota</taxon>
        <taxon>Desulfovibrionia</taxon>
        <taxon>Desulfovibrionales</taxon>
        <taxon>Desulfovibrionaceae</taxon>
        <taxon>Oceanidesulfovibrio</taxon>
    </lineage>
</organism>
<evidence type="ECO:0000256" key="1">
    <source>
        <dbReference type="ARBA" id="ARBA00004651"/>
    </source>
</evidence>
<dbReference type="PANTHER" id="PTHR30047:SF7">
    <property type="entry name" value="HIGH-AFFINITY CHOLINE TRANSPORT PROTEIN"/>
    <property type="match status" value="1"/>
</dbReference>
<feature type="transmembrane region" description="Helical" evidence="8">
    <location>
        <begin position="142"/>
        <end position="162"/>
    </location>
</feature>
<dbReference type="GO" id="GO:0022857">
    <property type="term" value="F:transmembrane transporter activity"/>
    <property type="evidence" value="ECO:0007669"/>
    <property type="project" value="InterPro"/>
</dbReference>
<evidence type="ECO:0000256" key="2">
    <source>
        <dbReference type="ARBA" id="ARBA00005658"/>
    </source>
</evidence>
<evidence type="ECO:0000256" key="5">
    <source>
        <dbReference type="ARBA" id="ARBA00022692"/>
    </source>
</evidence>
<dbReference type="GO" id="GO:0005886">
    <property type="term" value="C:plasma membrane"/>
    <property type="evidence" value="ECO:0007669"/>
    <property type="project" value="UniProtKB-SubCell"/>
</dbReference>
<dbReference type="Proteomes" id="UP000434052">
    <property type="component" value="Unassembled WGS sequence"/>
</dbReference>
<feature type="non-terminal residue" evidence="9">
    <location>
        <position position="1"/>
    </location>
</feature>
<keyword evidence="3" id="KW-0813">Transport</keyword>
<comment type="similarity">
    <text evidence="2">Belongs to the BCCT transporter (TC 2.A.15) family.</text>
</comment>
<evidence type="ECO:0000256" key="6">
    <source>
        <dbReference type="ARBA" id="ARBA00022989"/>
    </source>
</evidence>
<gene>
    <name evidence="9" type="ORF">DQK91_22240</name>
</gene>
<evidence type="ECO:0000256" key="8">
    <source>
        <dbReference type="SAM" id="Phobius"/>
    </source>
</evidence>
<protein>
    <submittedName>
        <fullName evidence="9">BCCT family transporter</fullName>
    </submittedName>
</protein>
<dbReference type="Pfam" id="PF02028">
    <property type="entry name" value="BCCT"/>
    <property type="match status" value="1"/>
</dbReference>
<feature type="non-terminal residue" evidence="9">
    <location>
        <position position="207"/>
    </location>
</feature>
<feature type="transmembrane region" description="Helical" evidence="8">
    <location>
        <begin position="113"/>
        <end position="130"/>
    </location>
</feature>
<keyword evidence="4" id="KW-1003">Cell membrane</keyword>
<accession>A0A6P1ZDB2</accession>
<comment type="caution">
    <text evidence="9">The sequence shown here is derived from an EMBL/GenBank/DDBJ whole genome shotgun (WGS) entry which is preliminary data.</text>
</comment>